<feature type="compositionally biased region" description="Polar residues" evidence="1">
    <location>
        <begin position="49"/>
        <end position="61"/>
    </location>
</feature>
<organism evidence="3 4">
    <name type="scientific">Hymenobacter fodinae</name>
    <dbReference type="NCBI Taxonomy" id="2510796"/>
    <lineage>
        <taxon>Bacteria</taxon>
        <taxon>Pseudomonadati</taxon>
        <taxon>Bacteroidota</taxon>
        <taxon>Cytophagia</taxon>
        <taxon>Cytophagales</taxon>
        <taxon>Hymenobacteraceae</taxon>
        <taxon>Hymenobacter</taxon>
    </lineage>
</organism>
<dbReference type="OrthoDB" id="878334at2"/>
<feature type="compositionally biased region" description="Gly residues" evidence="1">
    <location>
        <begin position="422"/>
        <end position="435"/>
    </location>
</feature>
<feature type="compositionally biased region" description="Low complexity" evidence="1">
    <location>
        <begin position="396"/>
        <end position="421"/>
    </location>
</feature>
<proteinExistence type="predicted"/>
<feature type="region of interest" description="Disordered" evidence="1">
    <location>
        <begin position="220"/>
        <end position="252"/>
    </location>
</feature>
<dbReference type="EMBL" id="SRLA01000004">
    <property type="protein sequence ID" value="TGE05504.1"/>
    <property type="molecule type" value="Genomic_DNA"/>
</dbReference>
<evidence type="ECO:0000256" key="2">
    <source>
        <dbReference type="SAM" id="SignalP"/>
    </source>
</evidence>
<dbReference type="RefSeq" id="WP_135435817.1">
    <property type="nucleotide sequence ID" value="NZ_SRLA01000004.1"/>
</dbReference>
<feature type="compositionally biased region" description="Polar residues" evidence="1">
    <location>
        <begin position="318"/>
        <end position="327"/>
    </location>
</feature>
<dbReference type="Proteomes" id="UP000298337">
    <property type="component" value="Unassembled WGS sequence"/>
</dbReference>
<feature type="region of interest" description="Disordered" evidence="1">
    <location>
        <begin position="47"/>
        <end position="79"/>
    </location>
</feature>
<protein>
    <recommendedName>
        <fullName evidence="5">Prolyl-tRNA synthetase</fullName>
    </recommendedName>
</protein>
<evidence type="ECO:0008006" key="5">
    <source>
        <dbReference type="Google" id="ProtNLM"/>
    </source>
</evidence>
<comment type="caution">
    <text evidence="3">The sequence shown here is derived from an EMBL/GenBank/DDBJ whole genome shotgun (WGS) entry which is preliminary data.</text>
</comment>
<keyword evidence="4" id="KW-1185">Reference proteome</keyword>
<dbReference type="PROSITE" id="PS51257">
    <property type="entry name" value="PROKAR_LIPOPROTEIN"/>
    <property type="match status" value="1"/>
</dbReference>
<feature type="region of interest" description="Disordered" evidence="1">
    <location>
        <begin position="282"/>
        <end position="441"/>
    </location>
</feature>
<feature type="compositionally biased region" description="Polar residues" evidence="1">
    <location>
        <begin position="341"/>
        <end position="353"/>
    </location>
</feature>
<reference evidence="3 4" key="1">
    <citation type="submission" date="2019-04" db="EMBL/GenBank/DDBJ databases">
        <authorList>
            <person name="Feng G."/>
            <person name="Zhang J."/>
            <person name="Zhu H."/>
        </authorList>
    </citation>
    <scope>NUCLEOTIDE SEQUENCE [LARGE SCALE GENOMIC DNA]</scope>
    <source>
        <strain evidence="3 4">92R-1</strain>
    </source>
</reference>
<evidence type="ECO:0000313" key="3">
    <source>
        <dbReference type="EMBL" id="TGE05504.1"/>
    </source>
</evidence>
<keyword evidence="2" id="KW-0732">Signal</keyword>
<feature type="compositionally biased region" description="Polar residues" evidence="1">
    <location>
        <begin position="286"/>
        <end position="303"/>
    </location>
</feature>
<evidence type="ECO:0000256" key="1">
    <source>
        <dbReference type="SAM" id="MobiDB-lite"/>
    </source>
</evidence>
<name>A0A4Z0P2D4_9BACT</name>
<feature type="compositionally biased region" description="Low complexity" evidence="1">
    <location>
        <begin position="234"/>
        <end position="252"/>
    </location>
</feature>
<dbReference type="AlphaFoldDB" id="A0A4Z0P2D4"/>
<sequence length="441" mass="46760">MKKSIHSVLPALALLTLGGCAGTSGLTTTESDGVYFSSKDRVSAPVAMQSATADQGQSDASNPGDVANPDYNGNSSSAAGSTEYYDNGYSYAERLRRFHQPAYRSLGMGYYDFAYTDPFWYGGPAYSYYPGMYSRFGSPFYDPFYSPYWGGGSFISISFGRPWYRPFGYGYGYGPYDAYGYGGYGYGYGGYYGGLGGFGNYYGGLGSGYYGRPSSYDNNPRNRVVYGPRRDGATDASRATSTATSGGVRGQVQQNGVLAPAVGSAGVVSSPQPIRGRGRIEADATTPVSAGSSQGAVSDNNGAGRTGRVLSSGDQREGISSQPNLNPNAGRRWRVLEQAAGQPSTQPSSSPADYSQPRRGRGWVSDGQPAQQSSGSAEQSGRRERAWQQPTRTYEQPSRSYEQPSRSYSEPSRSYSPSNSGGSFGGNSGGGGGSRGRGRVQ</sequence>
<gene>
    <name evidence="3" type="ORF">EU556_19570</name>
</gene>
<feature type="compositionally biased region" description="Low complexity" evidence="1">
    <location>
        <begin position="370"/>
        <end position="379"/>
    </location>
</feature>
<accession>A0A4Z0P2D4</accession>
<feature type="signal peptide" evidence="2">
    <location>
        <begin position="1"/>
        <end position="21"/>
    </location>
</feature>
<evidence type="ECO:0000313" key="4">
    <source>
        <dbReference type="Proteomes" id="UP000298337"/>
    </source>
</evidence>
<feature type="chain" id="PRO_5021388928" description="Prolyl-tRNA synthetase" evidence="2">
    <location>
        <begin position="22"/>
        <end position="441"/>
    </location>
</feature>